<feature type="compositionally biased region" description="Low complexity" evidence="1">
    <location>
        <begin position="437"/>
        <end position="448"/>
    </location>
</feature>
<name>A0A023BD66_GRENI</name>
<feature type="non-terminal residue" evidence="3">
    <location>
        <position position="456"/>
    </location>
</feature>
<evidence type="ECO:0000256" key="2">
    <source>
        <dbReference type="SAM" id="SignalP"/>
    </source>
</evidence>
<evidence type="ECO:0000256" key="1">
    <source>
        <dbReference type="SAM" id="MobiDB-lite"/>
    </source>
</evidence>
<evidence type="ECO:0000313" key="4">
    <source>
        <dbReference type="Proteomes" id="UP000019763"/>
    </source>
</evidence>
<gene>
    <name evidence="3" type="ORF">GNI_006330</name>
</gene>
<comment type="caution">
    <text evidence="3">The sequence shown here is derived from an EMBL/GenBank/DDBJ whole genome shotgun (WGS) entry which is preliminary data.</text>
</comment>
<organism evidence="3 4">
    <name type="scientific">Gregarina niphandrodes</name>
    <name type="common">Septate eugregarine</name>
    <dbReference type="NCBI Taxonomy" id="110365"/>
    <lineage>
        <taxon>Eukaryota</taxon>
        <taxon>Sar</taxon>
        <taxon>Alveolata</taxon>
        <taxon>Apicomplexa</taxon>
        <taxon>Conoidasida</taxon>
        <taxon>Gregarinasina</taxon>
        <taxon>Eugregarinorida</taxon>
        <taxon>Gregarinidae</taxon>
        <taxon>Gregarina</taxon>
    </lineage>
</organism>
<feature type="chain" id="PRO_5001515386" description="Transmembrane protein" evidence="2">
    <location>
        <begin position="25"/>
        <end position="456"/>
    </location>
</feature>
<keyword evidence="4" id="KW-1185">Reference proteome</keyword>
<dbReference type="EMBL" id="AFNH02000048">
    <property type="protein sequence ID" value="EZG87754.1"/>
    <property type="molecule type" value="Genomic_DNA"/>
</dbReference>
<proteinExistence type="predicted"/>
<protein>
    <recommendedName>
        <fullName evidence="5">Transmembrane protein</fullName>
    </recommendedName>
</protein>
<feature type="region of interest" description="Disordered" evidence="1">
    <location>
        <begin position="437"/>
        <end position="456"/>
    </location>
</feature>
<feature type="region of interest" description="Disordered" evidence="1">
    <location>
        <begin position="50"/>
        <end position="70"/>
    </location>
</feature>
<sequence length="456" mass="50547">MKTSTSRQHLASVSVAVILLSGVANELQDVPCRAQSGIQGASRLHLASGFVDDQEPPRQRKLPGLSSHSRLANKGTLESDWDGVNDDRNTGGHRILHAAGDFDDSIEEARKFVSHVVQDLCEGSGVCSAKKAPTPTIMGYLDHKLLTDRKIGADTGKDQHYCSWDRARVAGELYDNLDRSSMLQLLKRCETIVGRPKGTTDQWFLAKLLQRFVPLKSLVVLAKRLRIKISEFDVNCRKPFNIYDIIMARHFTRLPETTGSEKLIIWSISQVVSWLLETNLRRCGFEPIMARVMNKNNYYWTAVDSDSIELTTCLFKLWGPERFRTVTCLARALMPVKALHMSDACFLACFIRGVGGAVPWRRSSFCQHIGFSYTGRRDIRETVDEGSDFFGYLPINWDRRASNPATESHPRPLTISHSPAVSTPAVSTPAVSAPAVSTPAVSTPAVSTEAVSTEAV</sequence>
<dbReference type="Proteomes" id="UP000019763">
    <property type="component" value="Unassembled WGS sequence"/>
</dbReference>
<dbReference type="AlphaFoldDB" id="A0A023BD66"/>
<evidence type="ECO:0000313" key="3">
    <source>
        <dbReference type="EMBL" id="EZG87754.1"/>
    </source>
</evidence>
<evidence type="ECO:0008006" key="5">
    <source>
        <dbReference type="Google" id="ProtNLM"/>
    </source>
</evidence>
<accession>A0A023BD66</accession>
<reference evidence="3" key="1">
    <citation type="submission" date="2013-12" db="EMBL/GenBank/DDBJ databases">
        <authorList>
            <person name="Omoto C.K."/>
            <person name="Sibley D."/>
            <person name="Venepally P."/>
            <person name="Hadjithomas M."/>
            <person name="Karamycheva S."/>
            <person name="Brunk B."/>
            <person name="Roos D."/>
            <person name="Caler E."/>
            <person name="Lorenzi H."/>
        </authorList>
    </citation>
    <scope>NUCLEOTIDE SEQUENCE</scope>
</reference>
<dbReference type="GeneID" id="22910499"/>
<keyword evidence="2" id="KW-0732">Signal</keyword>
<dbReference type="RefSeq" id="XP_011128637.1">
    <property type="nucleotide sequence ID" value="XM_011130335.1"/>
</dbReference>
<dbReference type="VEuPathDB" id="CryptoDB:GNI_006330"/>
<feature type="signal peptide" evidence="2">
    <location>
        <begin position="1"/>
        <end position="24"/>
    </location>
</feature>